<reference evidence="3" key="1">
    <citation type="submission" date="2014-04" db="EMBL/GenBank/DDBJ databases">
        <title>Evolutionary Origins and Diversification of the Mycorrhizal Mutualists.</title>
        <authorList>
            <consortium name="DOE Joint Genome Institute"/>
            <consortium name="Mycorrhizal Genomics Consortium"/>
            <person name="Kohler A."/>
            <person name="Kuo A."/>
            <person name="Nagy L.G."/>
            <person name="Floudas D."/>
            <person name="Copeland A."/>
            <person name="Barry K.W."/>
            <person name="Cichocki N."/>
            <person name="Veneault-Fourrey C."/>
            <person name="LaButti K."/>
            <person name="Lindquist E.A."/>
            <person name="Lipzen A."/>
            <person name="Lundell T."/>
            <person name="Morin E."/>
            <person name="Murat C."/>
            <person name="Riley R."/>
            <person name="Ohm R."/>
            <person name="Sun H."/>
            <person name="Tunlid A."/>
            <person name="Henrissat B."/>
            <person name="Grigoriev I.V."/>
            <person name="Hibbett D.S."/>
            <person name="Martin F."/>
        </authorList>
    </citation>
    <scope>NUCLEOTIDE SEQUENCE [LARGE SCALE GENOMIC DNA]</scope>
    <source>
        <strain evidence="3">FD-334 SS-4</strain>
    </source>
</reference>
<accession>A0A0D2P7H1</accession>
<keyword evidence="3" id="KW-1185">Reference proteome</keyword>
<feature type="compositionally biased region" description="Low complexity" evidence="1">
    <location>
        <begin position="783"/>
        <end position="802"/>
    </location>
</feature>
<gene>
    <name evidence="2" type="ORF">HYPSUDRAFT_207118</name>
</gene>
<evidence type="ECO:0000313" key="3">
    <source>
        <dbReference type="Proteomes" id="UP000054270"/>
    </source>
</evidence>
<proteinExistence type="predicted"/>
<evidence type="ECO:0000256" key="1">
    <source>
        <dbReference type="SAM" id="MobiDB-lite"/>
    </source>
</evidence>
<dbReference type="EMBL" id="KN817623">
    <property type="protein sequence ID" value="KJA16325.1"/>
    <property type="molecule type" value="Genomic_DNA"/>
</dbReference>
<feature type="region of interest" description="Disordered" evidence="1">
    <location>
        <begin position="999"/>
        <end position="1036"/>
    </location>
</feature>
<feature type="compositionally biased region" description="Low complexity" evidence="1">
    <location>
        <begin position="648"/>
        <end position="662"/>
    </location>
</feature>
<evidence type="ECO:0000313" key="2">
    <source>
        <dbReference type="EMBL" id="KJA16325.1"/>
    </source>
</evidence>
<dbReference type="STRING" id="945553.A0A0D2P7H1"/>
<feature type="region of interest" description="Disordered" evidence="1">
    <location>
        <begin position="783"/>
        <end position="819"/>
    </location>
</feature>
<organism evidence="2 3">
    <name type="scientific">Hypholoma sublateritium (strain FD-334 SS-4)</name>
    <dbReference type="NCBI Taxonomy" id="945553"/>
    <lineage>
        <taxon>Eukaryota</taxon>
        <taxon>Fungi</taxon>
        <taxon>Dikarya</taxon>
        <taxon>Basidiomycota</taxon>
        <taxon>Agaricomycotina</taxon>
        <taxon>Agaricomycetes</taxon>
        <taxon>Agaricomycetidae</taxon>
        <taxon>Agaricales</taxon>
        <taxon>Agaricineae</taxon>
        <taxon>Strophariaceae</taxon>
        <taxon>Hypholoma</taxon>
    </lineage>
</organism>
<feature type="region of interest" description="Disordered" evidence="1">
    <location>
        <begin position="44"/>
        <end position="86"/>
    </location>
</feature>
<protein>
    <submittedName>
        <fullName evidence="2">Uncharacterized protein</fullName>
    </submittedName>
</protein>
<name>A0A0D2P7H1_HYPSF</name>
<dbReference type="Proteomes" id="UP000054270">
    <property type="component" value="Unassembled WGS sequence"/>
</dbReference>
<dbReference type="OrthoDB" id="2635829at2759"/>
<dbReference type="AlphaFoldDB" id="A0A0D2P7H1"/>
<sequence>MSGLIGTCDASVILNSTIMSEFTFALPGAKPHARATLKRRKDAIGLGENEPDEKKIKRASKRGSTRTYSTEKGNADGSPVPDQPPVTQELIPTPPTHPFALLDDPNLYQMDGNLVDADLSFVPACDLMEANTPSLPPPAAGVYAERPPGPIATEILPGLGVAIDPRSPFAVWGNGDYLTRLPYIPAPNKPDVNALKILSAHLKELIPNVRDARGSGHVDYYVYDDYTSAVDLGVKIKESIASGRFAVVEGCPDMHKIELTLSDMMESLHIQPSEIFQVHDSLLRESKHQTPQISMPLSKFVENLKDPNTIQAILDSPYGTGQHPRLIGHVDEGYIAADKARGFFKHIPYDLKASRVWTIKHHPLFHTFQPPNAWHEVFTPSMSVTIGGHFFTFDTIHLSDVARHFDHKKPGTTNQHHTSSQLIMCAMVTQMVHLGTRPYFRKPLTSLCAMVLRPQKYLSPEEDGDGPLLAQLSAYFKVSKIDYTVPSPKKVPKGDPSQLPTVAKMAIWGALFLVEHFCLDPDNSEHLFQPMPWYAPGDELLLTEENLIKACSTLLWYTTLHSHIPICHPPRSKDPKAPIATLLCASLAALPPTKPCLVTETKSPHKVLCLITAGGAGCSVPLTHVFDVCARAMGRACLQNPRRAAAARQSGRSGYGGASARAETQPAERATLTNPPRTTPLHPRASATIWAAYHADESRAPFAFPCKVTAQRRDAALSSAATGTPSVVCDVLQNEVEPSPPQRRTAWTFPRSLNRETRSLSGRRAISGTLTCTRRFWLPHPSSRLRPSALPAPARRVAARPAGDSASRPSHGSLPRGSALSVINGGRWETADVLRVCLERVPPALVPTALLQPHASLCTFANRNDPAGRNSARRPRAPHHLPHARRLLRSCLLFLPPAFSAPRSIGGMSPAVPPPPRDIPHPPSSRARLPPAHRAIFPQRSPLARRWLAAPRRTLMFLREAGGPPVRRTLNMTCMRGKFIFMVCLCYHRRSSLCPPRYPSSSTFPPSGGAINPQSTNVGHEERQQLEHAGGVRMRE</sequence>
<feature type="region of interest" description="Disordered" evidence="1">
    <location>
        <begin position="648"/>
        <end position="681"/>
    </location>
</feature>